<evidence type="ECO:0000313" key="1">
    <source>
        <dbReference type="EMBL" id="GBL97837.1"/>
    </source>
</evidence>
<protein>
    <submittedName>
        <fullName evidence="1">Uncharacterized protein</fullName>
    </submittedName>
</protein>
<dbReference type="Proteomes" id="UP000499080">
    <property type="component" value="Unassembled WGS sequence"/>
</dbReference>
<reference evidence="1 2" key="1">
    <citation type="journal article" date="2019" name="Sci. Rep.">
        <title>Orb-weaving spider Araneus ventricosus genome elucidates the spidroin gene catalogue.</title>
        <authorList>
            <person name="Kono N."/>
            <person name="Nakamura H."/>
            <person name="Ohtoshi R."/>
            <person name="Moran D.A.P."/>
            <person name="Shinohara A."/>
            <person name="Yoshida Y."/>
            <person name="Fujiwara M."/>
            <person name="Mori M."/>
            <person name="Tomita M."/>
            <person name="Arakawa K."/>
        </authorList>
    </citation>
    <scope>NUCLEOTIDE SEQUENCE [LARGE SCALE GENOMIC DNA]</scope>
</reference>
<gene>
    <name evidence="1" type="ORF">AVEN_231986_1</name>
</gene>
<name>A0A4Y2C246_ARAVE</name>
<dbReference type="AlphaFoldDB" id="A0A4Y2C246"/>
<accession>A0A4Y2C246</accession>
<evidence type="ECO:0000313" key="2">
    <source>
        <dbReference type="Proteomes" id="UP000499080"/>
    </source>
</evidence>
<dbReference type="EMBL" id="BGPR01000133">
    <property type="protein sequence ID" value="GBL97837.1"/>
    <property type="molecule type" value="Genomic_DNA"/>
</dbReference>
<comment type="caution">
    <text evidence="1">The sequence shown here is derived from an EMBL/GenBank/DDBJ whole genome shotgun (WGS) entry which is preliminary data.</text>
</comment>
<keyword evidence="2" id="KW-1185">Reference proteome</keyword>
<sequence length="79" mass="8673">MNLATPELVHPFPSFRITPTRGRLATAYDLGCNGPIYGGSPVQSGFEHGTFWSQSRDLSTGPLRVPCSLAIRSRRQQRG</sequence>
<proteinExistence type="predicted"/>
<organism evidence="1 2">
    <name type="scientific">Araneus ventricosus</name>
    <name type="common">Orbweaver spider</name>
    <name type="synonym">Epeira ventricosa</name>
    <dbReference type="NCBI Taxonomy" id="182803"/>
    <lineage>
        <taxon>Eukaryota</taxon>
        <taxon>Metazoa</taxon>
        <taxon>Ecdysozoa</taxon>
        <taxon>Arthropoda</taxon>
        <taxon>Chelicerata</taxon>
        <taxon>Arachnida</taxon>
        <taxon>Araneae</taxon>
        <taxon>Araneomorphae</taxon>
        <taxon>Entelegynae</taxon>
        <taxon>Araneoidea</taxon>
        <taxon>Araneidae</taxon>
        <taxon>Araneus</taxon>
    </lineage>
</organism>